<protein>
    <recommendedName>
        <fullName evidence="3">F-box domain-containing protein</fullName>
    </recommendedName>
</protein>
<name>A0ABR1JZR3_9AGAR</name>
<sequence>MQTGTPCSRCGHRETHSTFQGVSRQYPLLPSHLLQSNAPLDYEETVSFRKNLEDARSDKFWLERRISYMENALSTYRRNLQFITQVVYEHERIIASCTTRHLPAEIVLEIAFMTIENGSIDVFDCSRGPWYMAQVCRKWRNVLINSTHLWSRLNIDLSYSLPRLENAGPLLMTYMDRSGDQPLHLIYHSKHYTDCSATLLGILASRSHRWKTLHMPKLLLQMLPSLQPARSKLDLLEELSLSSTQILPAQIDVFSNSPKLCRVSVNDFPNFAGFLALPWPQLTSYSGFQDKLEDHLVVLQKTPNIVQCSLSSRRCTKRGDDNRNRRRVTRLNTLQRLELYEAAFAALESIRAPNLEVLQIENVSASNIKKGSFNAFISACRSLKVLSLPSCLATDEISSILRADTLSTLEVLTLELELSHTITDLDVILQVLEYREDSYYSLPHLEHLTLSVYHSPGTRPNTRKLVQMVESRWRIPDQIPTYDFVQITKLRSFKLEMNSTWDISFENLEVLRNEGLDVTLRLR</sequence>
<evidence type="ECO:0000313" key="1">
    <source>
        <dbReference type="EMBL" id="KAK7470280.1"/>
    </source>
</evidence>
<evidence type="ECO:0000313" key="2">
    <source>
        <dbReference type="Proteomes" id="UP001498398"/>
    </source>
</evidence>
<dbReference type="InterPro" id="IPR032675">
    <property type="entry name" value="LRR_dom_sf"/>
</dbReference>
<keyword evidence="2" id="KW-1185">Reference proteome</keyword>
<dbReference type="PANTHER" id="PTHR38926:SF5">
    <property type="entry name" value="F-BOX AND LEUCINE-RICH REPEAT PROTEIN 6"/>
    <property type="match status" value="1"/>
</dbReference>
<dbReference type="PANTHER" id="PTHR38926">
    <property type="entry name" value="F-BOX DOMAIN CONTAINING PROTEIN, EXPRESSED"/>
    <property type="match status" value="1"/>
</dbReference>
<reference evidence="1 2" key="1">
    <citation type="submission" date="2024-01" db="EMBL/GenBank/DDBJ databases">
        <title>A draft genome for the cacao thread blight pathogen Marasmiellus scandens.</title>
        <authorList>
            <person name="Baruah I.K."/>
            <person name="Leung J."/>
            <person name="Bukari Y."/>
            <person name="Amoako-Attah I."/>
            <person name="Meinhardt L.W."/>
            <person name="Bailey B.A."/>
            <person name="Cohen S.P."/>
        </authorList>
    </citation>
    <scope>NUCLEOTIDE SEQUENCE [LARGE SCALE GENOMIC DNA]</scope>
    <source>
        <strain evidence="1 2">GH-19</strain>
    </source>
</reference>
<dbReference type="Gene3D" id="3.80.10.10">
    <property type="entry name" value="Ribonuclease Inhibitor"/>
    <property type="match status" value="1"/>
</dbReference>
<gene>
    <name evidence="1" type="ORF">VKT23_001712</name>
</gene>
<proteinExistence type="predicted"/>
<comment type="caution">
    <text evidence="1">The sequence shown here is derived from an EMBL/GenBank/DDBJ whole genome shotgun (WGS) entry which is preliminary data.</text>
</comment>
<dbReference type="Proteomes" id="UP001498398">
    <property type="component" value="Unassembled WGS sequence"/>
</dbReference>
<evidence type="ECO:0008006" key="3">
    <source>
        <dbReference type="Google" id="ProtNLM"/>
    </source>
</evidence>
<dbReference type="SUPFAM" id="SSF52047">
    <property type="entry name" value="RNI-like"/>
    <property type="match status" value="1"/>
</dbReference>
<accession>A0ABR1JZR3</accession>
<dbReference type="EMBL" id="JBANRG010000002">
    <property type="protein sequence ID" value="KAK7470280.1"/>
    <property type="molecule type" value="Genomic_DNA"/>
</dbReference>
<organism evidence="1 2">
    <name type="scientific">Marasmiellus scandens</name>
    <dbReference type="NCBI Taxonomy" id="2682957"/>
    <lineage>
        <taxon>Eukaryota</taxon>
        <taxon>Fungi</taxon>
        <taxon>Dikarya</taxon>
        <taxon>Basidiomycota</taxon>
        <taxon>Agaricomycotina</taxon>
        <taxon>Agaricomycetes</taxon>
        <taxon>Agaricomycetidae</taxon>
        <taxon>Agaricales</taxon>
        <taxon>Marasmiineae</taxon>
        <taxon>Omphalotaceae</taxon>
        <taxon>Marasmiellus</taxon>
    </lineage>
</organism>